<dbReference type="RefSeq" id="YP_010780256.1">
    <property type="nucleotide sequence ID" value="NC_075038.1"/>
</dbReference>
<feature type="compositionally biased region" description="Polar residues" evidence="1">
    <location>
        <begin position="1"/>
        <end position="18"/>
    </location>
</feature>
<feature type="compositionally biased region" description="Basic and acidic residues" evidence="1">
    <location>
        <begin position="239"/>
        <end position="274"/>
    </location>
</feature>
<reference evidence="2" key="2">
    <citation type="journal article" date="2018" name="Nat. Commun.">
        <title>Tailed giant Tupanvirus possesses the most complete translational apparatus of the known virosphere.</title>
        <authorList>
            <person name="Abrahao J."/>
            <person name="Silva L."/>
            <person name="Silva L.S."/>
            <person name="Khalil J.Y.B."/>
            <person name="Rodrigues R."/>
            <person name="Arantes T."/>
            <person name="Assis F."/>
            <person name="Boratto P."/>
            <person name="Andrade M."/>
            <person name="Kroon E.G."/>
            <person name="Ribeiro B."/>
            <person name="Bergier I."/>
            <person name="Seligmann H."/>
            <person name="Ghigo E."/>
            <person name="Colson P."/>
            <person name="Levasseur A."/>
            <person name="Kroemer G."/>
            <person name="Raoult D."/>
            <person name="La Scola B."/>
        </authorList>
    </citation>
    <scope>NUCLEOTIDE SEQUENCE [LARGE SCALE GENOMIC DNA]</scope>
    <source>
        <strain evidence="2">Deep ocean</strain>
    </source>
</reference>
<feature type="compositionally biased region" description="Acidic residues" evidence="1">
    <location>
        <begin position="39"/>
        <end position="49"/>
    </location>
</feature>
<evidence type="ECO:0000313" key="2">
    <source>
        <dbReference type="EMBL" id="QKU33649.1"/>
    </source>
</evidence>
<dbReference type="KEGG" id="vg:80516947"/>
<proteinExistence type="predicted"/>
<feature type="compositionally biased region" description="Polar residues" evidence="1">
    <location>
        <begin position="310"/>
        <end position="321"/>
    </location>
</feature>
<sequence>MENQTNQDTLVAATQPTLQEEHFSDNEEQEVAELQHSEEVDDDDAPEEDVGGHKFSSPEAGAERLAKLPSNVQTAFQLLNEETTFNAFVTELQNRCRNARTNLPPNSKDRMWLHHALNTCMEFRRTHFQRRSSLMDRVPTEVSAYMASADEVEMLQTLVDVAQQKGYHARQFFDSLSDESNTKRVSQRDYDDALVSCKALEQRYHEYVDMFRRCTASGKPFRMRTGYRKPQISRPIRVSFEKPQRGVLRRDDSGRSQQERPRREERHTQDERPQRQVQPSSDRPSERKPYRPGSYQNTSDRRPAPRDSGNKPQQPRDNSFRPSFRSGYVRRNDQ</sequence>
<feature type="compositionally biased region" description="Basic and acidic residues" evidence="1">
    <location>
        <begin position="299"/>
        <end position="309"/>
    </location>
</feature>
<protein>
    <submittedName>
        <fullName evidence="2">Uncharacterized protein</fullName>
    </submittedName>
</protein>
<organism evidence="2">
    <name type="scientific">Tupanvirus deep ocean</name>
    <dbReference type="NCBI Taxonomy" id="2126984"/>
    <lineage>
        <taxon>Viruses</taxon>
        <taxon>Varidnaviria</taxon>
        <taxon>Bamfordvirae</taxon>
        <taxon>Nucleocytoviricota</taxon>
        <taxon>Megaviricetes</taxon>
        <taxon>Imitervirales</taxon>
        <taxon>Mimiviridae</taxon>
        <taxon>Megamimivirinae</taxon>
        <taxon>Tupanvirus</taxon>
        <taxon>Tupanvirus altamarinense</taxon>
    </lineage>
</organism>
<feature type="region of interest" description="Disordered" evidence="1">
    <location>
        <begin position="221"/>
        <end position="334"/>
    </location>
</feature>
<accession>A0A6N1ND58</accession>
<feature type="region of interest" description="Disordered" evidence="1">
    <location>
        <begin position="1"/>
        <end position="57"/>
    </location>
</feature>
<dbReference type="GeneID" id="80516947"/>
<dbReference type="EMBL" id="MF405918">
    <property type="protein sequence ID" value="QKU33649.1"/>
    <property type="molecule type" value="Genomic_DNA"/>
</dbReference>
<name>A0A6N1ND58_9VIRU</name>
<evidence type="ECO:0000256" key="1">
    <source>
        <dbReference type="SAM" id="MobiDB-lite"/>
    </source>
</evidence>
<reference evidence="2" key="1">
    <citation type="submission" date="2017-06" db="EMBL/GenBank/DDBJ databases">
        <authorList>
            <person name="Assis F.L."/>
            <person name="Abrahao J.S."/>
            <person name="Silva L."/>
            <person name="Khalil J.B."/>
            <person name="Rodrigues R."/>
            <person name="Silva L.S."/>
            <person name="Boratto P."/>
            <person name="Andrade M."/>
            <person name="Kroon E.G."/>
            <person name="Ribeiro B."/>
            <person name="Bergier I."/>
            <person name="Seligmann H."/>
            <person name="Ghigo E."/>
            <person name="Colson P."/>
            <person name="Levasseur A."/>
            <person name="Raoult D."/>
            <person name="Scola B.L."/>
        </authorList>
    </citation>
    <scope>NUCLEOTIDE SEQUENCE</scope>
    <source>
        <strain evidence="2">Deep ocean</strain>
    </source>
</reference>